<dbReference type="EMBL" id="JBHTIL010000001">
    <property type="protein sequence ID" value="MFD0924807.1"/>
    <property type="molecule type" value="Genomic_DNA"/>
</dbReference>
<gene>
    <name evidence="6" type="ORF">ACFQ04_03565</name>
</gene>
<reference evidence="7" key="1">
    <citation type="journal article" date="2019" name="Int. J. Syst. Evol. Microbiol.">
        <title>The Global Catalogue of Microorganisms (GCM) 10K type strain sequencing project: providing services to taxonomists for standard genome sequencing and annotation.</title>
        <authorList>
            <consortium name="The Broad Institute Genomics Platform"/>
            <consortium name="The Broad Institute Genome Sequencing Center for Infectious Disease"/>
            <person name="Wu L."/>
            <person name="Ma J."/>
        </authorList>
    </citation>
    <scope>NUCLEOTIDE SEQUENCE [LARGE SCALE GENOMIC DNA]</scope>
    <source>
        <strain evidence="7">CCUG 50873</strain>
    </source>
</reference>
<dbReference type="PROSITE" id="PS51257">
    <property type="entry name" value="PROKAR_LIPOPROTEIN"/>
    <property type="match status" value="1"/>
</dbReference>
<evidence type="ECO:0000256" key="5">
    <source>
        <dbReference type="SAM" id="SignalP"/>
    </source>
</evidence>
<dbReference type="PANTHER" id="PTHR42953:SF1">
    <property type="entry name" value="METAL-BINDING PROTEIN HI_0362-RELATED"/>
    <property type="match status" value="1"/>
</dbReference>
<feature type="chain" id="PRO_5045811299" evidence="5">
    <location>
        <begin position="31"/>
        <end position="312"/>
    </location>
</feature>
<name>A0ABW3G7H2_9NOCA</name>
<dbReference type="Gene3D" id="3.40.50.1980">
    <property type="entry name" value="Nitrogenase molybdenum iron protein domain"/>
    <property type="match status" value="2"/>
</dbReference>
<organism evidence="6 7">
    <name type="scientific">Williamsia deligens</name>
    <dbReference type="NCBI Taxonomy" id="321325"/>
    <lineage>
        <taxon>Bacteria</taxon>
        <taxon>Bacillati</taxon>
        <taxon>Actinomycetota</taxon>
        <taxon>Actinomycetes</taxon>
        <taxon>Mycobacteriales</taxon>
        <taxon>Nocardiaceae</taxon>
        <taxon>Williamsia</taxon>
    </lineage>
</organism>
<evidence type="ECO:0000256" key="3">
    <source>
        <dbReference type="ARBA" id="ARBA00022723"/>
    </source>
</evidence>
<sequence length="312" mass="32807">MIRVRDTTGRARAVGAAVAMATAVVVTATACGANTGPAVPGKLSVIASTDVWGAVASAVAGDKAGVRSIYTSPDGDPHEFEPTARDTATISGADVIVLNGADYDAYMEKAQKNPDSPVISAFDVYKKDNPDAATGDGEVNEHFFYNLRVVRDVASDLADAMARKDPPNREAYRDNAAAFGQKVETLEAELGRIKAAHQGEKVAQTEPLAAYLLSEAGLQDATPSAFTDAVEAGNDPPAAAIATTEDLISKREVAALLYNTQAVDPTTERLLERSKKAGLPVVELTETLPQGVDDYVTWQTRQISAISSAVSR</sequence>
<accession>A0ABW3G7H2</accession>
<protein>
    <submittedName>
        <fullName evidence="6">Metal ABC transporter solute-binding protein, Zn/Mn family</fullName>
    </submittedName>
</protein>
<evidence type="ECO:0000256" key="4">
    <source>
        <dbReference type="ARBA" id="ARBA00022729"/>
    </source>
</evidence>
<evidence type="ECO:0000313" key="6">
    <source>
        <dbReference type="EMBL" id="MFD0924807.1"/>
    </source>
</evidence>
<proteinExistence type="predicted"/>
<comment type="caution">
    <text evidence="6">The sequence shown here is derived from an EMBL/GenBank/DDBJ whole genome shotgun (WGS) entry which is preliminary data.</text>
</comment>
<dbReference type="InterPro" id="IPR050492">
    <property type="entry name" value="Bact_metal-bind_prot9"/>
</dbReference>
<dbReference type="Pfam" id="PF01297">
    <property type="entry name" value="ZnuA"/>
    <property type="match status" value="1"/>
</dbReference>
<evidence type="ECO:0000256" key="1">
    <source>
        <dbReference type="ARBA" id="ARBA00004196"/>
    </source>
</evidence>
<feature type="signal peptide" evidence="5">
    <location>
        <begin position="1"/>
        <end position="30"/>
    </location>
</feature>
<keyword evidence="7" id="KW-1185">Reference proteome</keyword>
<keyword evidence="2" id="KW-0813">Transport</keyword>
<dbReference type="PANTHER" id="PTHR42953">
    <property type="entry name" value="HIGH-AFFINITY ZINC UPTAKE SYSTEM PROTEIN ZNUA-RELATED"/>
    <property type="match status" value="1"/>
</dbReference>
<evidence type="ECO:0000256" key="2">
    <source>
        <dbReference type="ARBA" id="ARBA00022448"/>
    </source>
</evidence>
<keyword evidence="4 5" id="KW-0732">Signal</keyword>
<dbReference type="SUPFAM" id="SSF53807">
    <property type="entry name" value="Helical backbone' metal receptor"/>
    <property type="match status" value="1"/>
</dbReference>
<dbReference type="Proteomes" id="UP001597068">
    <property type="component" value="Unassembled WGS sequence"/>
</dbReference>
<dbReference type="RefSeq" id="WP_253647193.1">
    <property type="nucleotide sequence ID" value="NZ_BAAAMO010000002.1"/>
</dbReference>
<comment type="subcellular location">
    <subcellularLocation>
        <location evidence="1">Cell envelope</location>
    </subcellularLocation>
</comment>
<keyword evidence="3" id="KW-0479">Metal-binding</keyword>
<evidence type="ECO:0000313" key="7">
    <source>
        <dbReference type="Proteomes" id="UP001597068"/>
    </source>
</evidence>
<dbReference type="InterPro" id="IPR006127">
    <property type="entry name" value="ZnuA-like"/>
</dbReference>